<dbReference type="Gene3D" id="1.10.10.60">
    <property type="entry name" value="Homeodomain-like"/>
    <property type="match status" value="2"/>
</dbReference>
<evidence type="ECO:0000313" key="8">
    <source>
        <dbReference type="Proteomes" id="UP000632125"/>
    </source>
</evidence>
<proteinExistence type="predicted"/>
<evidence type="ECO:0000256" key="5">
    <source>
        <dbReference type="SAM" id="Phobius"/>
    </source>
</evidence>
<evidence type="ECO:0000256" key="2">
    <source>
        <dbReference type="ARBA" id="ARBA00023125"/>
    </source>
</evidence>
<protein>
    <submittedName>
        <fullName evidence="7">Helix-turn-helix domain-containing protein</fullName>
    </submittedName>
</protein>
<dbReference type="GO" id="GO:0003700">
    <property type="term" value="F:DNA-binding transcription factor activity"/>
    <property type="evidence" value="ECO:0007669"/>
    <property type="project" value="InterPro"/>
</dbReference>
<dbReference type="GO" id="GO:0043565">
    <property type="term" value="F:sequence-specific DNA binding"/>
    <property type="evidence" value="ECO:0007669"/>
    <property type="project" value="InterPro"/>
</dbReference>
<name>A0A927CRR7_9BACL</name>
<dbReference type="PROSITE" id="PS00041">
    <property type="entry name" value="HTH_ARAC_FAMILY_1"/>
    <property type="match status" value="1"/>
</dbReference>
<dbReference type="PROSITE" id="PS01124">
    <property type="entry name" value="HTH_ARAC_FAMILY_2"/>
    <property type="match status" value="1"/>
</dbReference>
<gene>
    <name evidence="7" type="ORF">IDH41_27290</name>
</gene>
<keyword evidence="2" id="KW-0238">DNA-binding</keyword>
<evidence type="ECO:0000313" key="7">
    <source>
        <dbReference type="EMBL" id="MBD2872295.1"/>
    </source>
</evidence>
<dbReference type="PRINTS" id="PR00032">
    <property type="entry name" value="HTHARAC"/>
</dbReference>
<dbReference type="SUPFAM" id="SSF46689">
    <property type="entry name" value="Homeodomain-like"/>
    <property type="match status" value="2"/>
</dbReference>
<dbReference type="InterPro" id="IPR020449">
    <property type="entry name" value="Tscrpt_reg_AraC-type_HTH"/>
</dbReference>
<evidence type="ECO:0000256" key="1">
    <source>
        <dbReference type="ARBA" id="ARBA00023015"/>
    </source>
</evidence>
<dbReference type="EMBL" id="JACXIY010000044">
    <property type="protein sequence ID" value="MBD2872295.1"/>
    <property type="molecule type" value="Genomic_DNA"/>
</dbReference>
<comment type="caution">
    <text evidence="7">The sequence shown here is derived from an EMBL/GenBank/DDBJ whole genome shotgun (WGS) entry which is preliminary data.</text>
</comment>
<keyword evidence="5" id="KW-0472">Membrane</keyword>
<keyword evidence="5" id="KW-1133">Transmembrane helix</keyword>
<feature type="transmembrane region" description="Helical" evidence="5">
    <location>
        <begin position="6"/>
        <end position="30"/>
    </location>
</feature>
<accession>A0A927CRR7</accession>
<dbReference type="SMART" id="SM00342">
    <property type="entry name" value="HTH_ARAC"/>
    <property type="match status" value="1"/>
</dbReference>
<reference evidence="7" key="1">
    <citation type="submission" date="2020-09" db="EMBL/GenBank/DDBJ databases">
        <title>A novel bacterium of genus Paenibacillus, isolated from South China Sea.</title>
        <authorList>
            <person name="Huang H."/>
            <person name="Mo K."/>
            <person name="Hu Y."/>
        </authorList>
    </citation>
    <scope>NUCLEOTIDE SEQUENCE</scope>
    <source>
        <strain evidence="7">IB182493</strain>
    </source>
</reference>
<dbReference type="InterPro" id="IPR009057">
    <property type="entry name" value="Homeodomain-like_sf"/>
</dbReference>
<dbReference type="Proteomes" id="UP000632125">
    <property type="component" value="Unassembled WGS sequence"/>
</dbReference>
<dbReference type="InterPro" id="IPR041522">
    <property type="entry name" value="CdaR_GGDEF"/>
</dbReference>
<sequence>MRKKSYFVKLLSFNIALVIVAISFLGYIAYYKTSSLMNEKIDKINAQLLQQTQLQLENSLQTVESAIIQFTRLPSFTAVLDEDLTMISYDNYVKVNDIVSEISSLYSHSSIINSLEIVNLEKGWVLQNGGALSITEAYTDEEMVRLRRFASGSTWSKTADSEFFQYTLKVPSSAFDRDQGIVTIKISSSDLFRELIRSKDLGQMTLIDDKGKAIRNITQYALRKQDVNRIVRTLQSQVKQYPHGNFSARINGSDYSFIYRHSEKYEWTYLSMVSTLETAQSSRFIGLFIFFTGFVVSGVFFVLSLYGTRRLYTPIQQLYQMVSMNSADKWNGQPQSNEMDFIHNRMQVFFQDSQKLRGQLYMQTNQLNDFFAYQLFRGEVKPQEIENNFRRDTDWNQFCVLAVQIDTLKNSGYLEKDRDLLLFAIKNMLGETAAEWIVLNPVIINRTQVVLLGSAHRNIDAFKEELYLLSRTIQEAVKQFLRLHVSIGISDPFNQPAEASSAYDEAADALKSRFMHGREAILYASDFDANELGNTVKYPGFMVKELIDAIKFGDAEQSKRTLHNIISEMCSGHYRYRDCSMFIFLLLMDLIKISHQAEERYTALVEEIPIFQKLDRLLQTSVNELEDWIYEHIVEPILEEMLARSESRQMSIIRTLIQIIHDEFDPELTLEACAARLHYNPNYLGQIFRKEKGISFSDYLSQNRLNMARKLLAETEDQIQEIAEKLRFSNSQNFIRYFKKLEGITPKQYRDNRIKHSG</sequence>
<evidence type="ECO:0000256" key="4">
    <source>
        <dbReference type="SAM" id="Coils"/>
    </source>
</evidence>
<dbReference type="InterPro" id="IPR018060">
    <property type="entry name" value="HTH_AraC"/>
</dbReference>
<keyword evidence="4" id="KW-0175">Coiled coil</keyword>
<keyword evidence="3" id="KW-0804">Transcription</keyword>
<dbReference type="RefSeq" id="WP_190866848.1">
    <property type="nucleotide sequence ID" value="NZ_JACXIY010000044.1"/>
</dbReference>
<keyword evidence="1" id="KW-0805">Transcription regulation</keyword>
<keyword evidence="5" id="KW-0812">Transmembrane</keyword>
<dbReference type="Pfam" id="PF17853">
    <property type="entry name" value="GGDEF_2"/>
    <property type="match status" value="1"/>
</dbReference>
<organism evidence="7 8">
    <name type="scientific">Paenibacillus arenilitoris</name>
    <dbReference type="NCBI Taxonomy" id="2772299"/>
    <lineage>
        <taxon>Bacteria</taxon>
        <taxon>Bacillati</taxon>
        <taxon>Bacillota</taxon>
        <taxon>Bacilli</taxon>
        <taxon>Bacillales</taxon>
        <taxon>Paenibacillaceae</taxon>
        <taxon>Paenibacillus</taxon>
    </lineage>
</organism>
<feature type="transmembrane region" description="Helical" evidence="5">
    <location>
        <begin position="284"/>
        <end position="306"/>
    </location>
</feature>
<dbReference type="Pfam" id="PF12833">
    <property type="entry name" value="HTH_18"/>
    <property type="match status" value="1"/>
</dbReference>
<evidence type="ECO:0000259" key="6">
    <source>
        <dbReference type="PROSITE" id="PS01124"/>
    </source>
</evidence>
<feature type="coiled-coil region" evidence="4">
    <location>
        <begin position="705"/>
        <end position="732"/>
    </location>
</feature>
<dbReference type="InterPro" id="IPR018062">
    <property type="entry name" value="HTH_AraC-typ_CS"/>
</dbReference>
<evidence type="ECO:0000256" key="3">
    <source>
        <dbReference type="ARBA" id="ARBA00023163"/>
    </source>
</evidence>
<dbReference type="PANTHER" id="PTHR43280">
    <property type="entry name" value="ARAC-FAMILY TRANSCRIPTIONAL REGULATOR"/>
    <property type="match status" value="1"/>
</dbReference>
<dbReference type="AlphaFoldDB" id="A0A927CRR7"/>
<keyword evidence="8" id="KW-1185">Reference proteome</keyword>
<feature type="domain" description="HTH araC/xylS-type" evidence="6">
    <location>
        <begin position="654"/>
        <end position="752"/>
    </location>
</feature>
<dbReference type="PANTHER" id="PTHR43280:SF10">
    <property type="entry name" value="REGULATORY PROTEIN POCR"/>
    <property type="match status" value="1"/>
</dbReference>